<protein>
    <submittedName>
        <fullName evidence="3">Uncharacterized protein</fullName>
    </submittedName>
</protein>
<evidence type="ECO:0000313" key="2">
    <source>
        <dbReference type="EMBL" id="PLW07078.1"/>
    </source>
</evidence>
<feature type="region of interest" description="Disordered" evidence="1">
    <location>
        <begin position="1"/>
        <end position="29"/>
    </location>
</feature>
<accession>A0A2N5UH04</accession>
<evidence type="ECO:0000313" key="5">
    <source>
        <dbReference type="Proteomes" id="UP000235392"/>
    </source>
</evidence>
<dbReference type="EMBL" id="PGCJ01000230">
    <property type="protein sequence ID" value="PLW37018.1"/>
    <property type="molecule type" value="Genomic_DNA"/>
</dbReference>
<dbReference type="EMBL" id="PGCI01001161">
    <property type="protein sequence ID" value="PLW07078.1"/>
    <property type="molecule type" value="Genomic_DNA"/>
</dbReference>
<dbReference type="Proteomes" id="UP000235388">
    <property type="component" value="Unassembled WGS sequence"/>
</dbReference>
<sequence length="459" mass="52842">MAGPFEDAKMVKEGTQASKSTMGDSVGAASDTPKVGRFDFFPTPVKKYHEGLHQQISQESTQPAWKKTLIRIWLRISSTMSRIDQAMQDFFLKNKETYEYDSPYARYPGLTELVMDDGSIDKKVDDFFKTLTTPDHSARVAKKMDLLSQEKAANLKQSLHKLHSIREEDVNTAHMMLNTDNELSEQVRPMLPMLHPYLPPIRELAERMAIYHSKSLADDQKILLNYLPREKRYLSTVLGSMGPKNVLERWYQEAIKQKVESNEFNLHGKEAEFISQLKLIQTNLAGLASSQRPSDLFPEIRKAELAVHYNEAIRKNEDNLVAIVGNRAKLQKVLNSLDNMAYHKRFMKQLRNPRMPYYYDLQFIEPFGHQLADDLKAVARAPIYARIKINEHNLDTIKQQAPTALKNFETYLDIYLKIKEEEKKILKIMTPQDLKSLCRGCLPKQDSQVLTYTNAVTGK</sequence>
<comment type="caution">
    <text evidence="3">The sequence shown here is derived from an EMBL/GenBank/DDBJ whole genome shotgun (WGS) entry which is preliminary data.</text>
</comment>
<keyword evidence="4" id="KW-1185">Reference proteome</keyword>
<dbReference type="AlphaFoldDB" id="A0A2N5UH04"/>
<name>A0A2N5UH04_9BASI</name>
<organism evidence="3 4">
    <name type="scientific">Puccinia coronata f. sp. avenae</name>
    <dbReference type="NCBI Taxonomy" id="200324"/>
    <lineage>
        <taxon>Eukaryota</taxon>
        <taxon>Fungi</taxon>
        <taxon>Dikarya</taxon>
        <taxon>Basidiomycota</taxon>
        <taxon>Pucciniomycotina</taxon>
        <taxon>Pucciniomycetes</taxon>
        <taxon>Pucciniales</taxon>
        <taxon>Pucciniaceae</taxon>
        <taxon>Puccinia</taxon>
    </lineage>
</organism>
<reference evidence="4 5" key="1">
    <citation type="submission" date="2017-11" db="EMBL/GenBank/DDBJ databases">
        <title>De novo assembly and phasing of dikaryotic genomes from two isolates of Puccinia coronata f. sp. avenae, the causal agent of oat crown rust.</title>
        <authorList>
            <person name="Miller M.E."/>
            <person name="Zhang Y."/>
            <person name="Omidvar V."/>
            <person name="Sperschneider J."/>
            <person name="Schwessinger B."/>
            <person name="Raley C."/>
            <person name="Palmer J.M."/>
            <person name="Garnica D."/>
            <person name="Upadhyaya N."/>
            <person name="Rathjen J."/>
            <person name="Taylor J.M."/>
            <person name="Park R.F."/>
            <person name="Dodds P.N."/>
            <person name="Hirsch C.D."/>
            <person name="Kianian S.F."/>
            <person name="Figueroa M."/>
        </authorList>
    </citation>
    <scope>NUCLEOTIDE SEQUENCE [LARGE SCALE GENOMIC DNA]</scope>
    <source>
        <strain evidence="3">12NC29</strain>
        <strain evidence="2">12SD80</strain>
    </source>
</reference>
<evidence type="ECO:0000313" key="3">
    <source>
        <dbReference type="EMBL" id="PLW37018.1"/>
    </source>
</evidence>
<gene>
    <name evidence="3" type="ORF">PCANC_14017</name>
    <name evidence="2" type="ORF">PCASD_24058</name>
</gene>
<evidence type="ECO:0000256" key="1">
    <source>
        <dbReference type="SAM" id="MobiDB-lite"/>
    </source>
</evidence>
<proteinExistence type="predicted"/>
<feature type="compositionally biased region" description="Basic and acidic residues" evidence="1">
    <location>
        <begin position="1"/>
        <end position="12"/>
    </location>
</feature>
<dbReference type="Proteomes" id="UP000235392">
    <property type="component" value="Unassembled WGS sequence"/>
</dbReference>
<evidence type="ECO:0000313" key="4">
    <source>
        <dbReference type="Proteomes" id="UP000235388"/>
    </source>
</evidence>